<sequence length="118" mass="13277">MTTADIVITDASWLVGQEEHHRKKALDVMVTGRRSIDRVTNRQKSKLYIDRETEDHVDSRAVTSIRHGTAHDMKTRAVVPNGQSTMAMQTRVENQPKKAKTVRAKHAALTIETCDARA</sequence>
<dbReference type="EMBL" id="QKXF01000644">
    <property type="protein sequence ID" value="RQM10277.1"/>
    <property type="molecule type" value="Genomic_DNA"/>
</dbReference>
<proteinExistence type="predicted"/>
<reference evidence="1 2" key="1">
    <citation type="submission" date="2018-06" db="EMBL/GenBank/DDBJ databases">
        <title>Comparative genomics of downy mildews reveals potential adaptations to biotrophy.</title>
        <authorList>
            <person name="Fletcher K."/>
            <person name="Klosterman S.J."/>
            <person name="Derevnina L."/>
            <person name="Martin F."/>
            <person name="Koike S."/>
            <person name="Reyes Chin-Wo S."/>
            <person name="Mou B."/>
            <person name="Michelmore R."/>
        </authorList>
    </citation>
    <scope>NUCLEOTIDE SEQUENCE [LARGE SCALE GENOMIC DNA]</scope>
    <source>
        <strain evidence="1 2">R13</strain>
    </source>
</reference>
<accession>A0A425BZP7</accession>
<protein>
    <submittedName>
        <fullName evidence="1">Uncharacterized protein</fullName>
    </submittedName>
</protein>
<dbReference type="VEuPathDB" id="FungiDB:DD237_008548"/>
<evidence type="ECO:0000313" key="2">
    <source>
        <dbReference type="Proteomes" id="UP000286097"/>
    </source>
</evidence>
<organism evidence="1 2">
    <name type="scientific">Peronospora effusa</name>
    <dbReference type="NCBI Taxonomy" id="542832"/>
    <lineage>
        <taxon>Eukaryota</taxon>
        <taxon>Sar</taxon>
        <taxon>Stramenopiles</taxon>
        <taxon>Oomycota</taxon>
        <taxon>Peronosporomycetes</taxon>
        <taxon>Peronosporales</taxon>
        <taxon>Peronosporaceae</taxon>
        <taxon>Peronospora</taxon>
    </lineage>
</organism>
<name>A0A425BZP7_9STRA</name>
<gene>
    <name evidence="1" type="ORF">DD237_008548</name>
</gene>
<comment type="caution">
    <text evidence="1">The sequence shown here is derived from an EMBL/GenBank/DDBJ whole genome shotgun (WGS) entry which is preliminary data.</text>
</comment>
<dbReference type="AlphaFoldDB" id="A0A425BZP7"/>
<evidence type="ECO:0000313" key="1">
    <source>
        <dbReference type="EMBL" id="RQM10277.1"/>
    </source>
</evidence>
<dbReference type="Proteomes" id="UP000286097">
    <property type="component" value="Unassembled WGS sequence"/>
</dbReference>